<feature type="compositionally biased region" description="Polar residues" evidence="2">
    <location>
        <begin position="218"/>
        <end position="264"/>
    </location>
</feature>
<feature type="non-terminal residue" evidence="3">
    <location>
        <position position="534"/>
    </location>
</feature>
<gene>
    <name evidence="3" type="ORF">F5050DRAFT_1716685</name>
</gene>
<keyword evidence="4" id="KW-1185">Reference proteome</keyword>
<feature type="region of interest" description="Disordered" evidence="2">
    <location>
        <begin position="319"/>
        <end position="381"/>
    </location>
</feature>
<evidence type="ECO:0000313" key="4">
    <source>
        <dbReference type="Proteomes" id="UP001163828"/>
    </source>
</evidence>
<name>A0ABQ8PWX1_9AGAR</name>
<dbReference type="EMBL" id="MU791609">
    <property type="protein sequence ID" value="KAJ3990708.1"/>
    <property type="molecule type" value="Genomic_DNA"/>
</dbReference>
<evidence type="ECO:0000256" key="1">
    <source>
        <dbReference type="SAM" id="Coils"/>
    </source>
</evidence>
<protein>
    <submittedName>
        <fullName evidence="3">Uncharacterized protein</fullName>
    </submittedName>
</protein>
<dbReference type="Proteomes" id="UP001163828">
    <property type="component" value="Unassembled WGS sequence"/>
</dbReference>
<feature type="region of interest" description="Disordered" evidence="2">
    <location>
        <begin position="470"/>
        <end position="504"/>
    </location>
</feature>
<accession>A0ABQ8PWX1</accession>
<reference evidence="3" key="1">
    <citation type="submission" date="2022-08" db="EMBL/GenBank/DDBJ databases">
        <authorList>
            <consortium name="DOE Joint Genome Institute"/>
            <person name="Min B."/>
            <person name="Riley R."/>
            <person name="Sierra-Patev S."/>
            <person name="Naranjo-Ortiz M."/>
            <person name="Looney B."/>
            <person name="Konkel Z."/>
            <person name="Slot J.C."/>
            <person name="Sakamoto Y."/>
            <person name="Steenwyk J.L."/>
            <person name="Rokas A."/>
            <person name="Carro J."/>
            <person name="Camarero S."/>
            <person name="Ferreira P."/>
            <person name="Molpeceres G."/>
            <person name="Ruiz-Duenas F.J."/>
            <person name="Serrano A."/>
            <person name="Henrissat B."/>
            <person name="Drula E."/>
            <person name="Hughes K.W."/>
            <person name="Mata J.L."/>
            <person name="Ishikawa N.K."/>
            <person name="Vargas-Isla R."/>
            <person name="Ushijima S."/>
            <person name="Smith C.A."/>
            <person name="Ahrendt S."/>
            <person name="Andreopoulos W."/>
            <person name="He G."/>
            <person name="Labutti K."/>
            <person name="Lipzen A."/>
            <person name="Ng V."/>
            <person name="Sandor L."/>
            <person name="Barry K."/>
            <person name="Martinez A.T."/>
            <person name="Xiao Y."/>
            <person name="Gibbons J.G."/>
            <person name="Terashima K."/>
            <person name="Hibbett D.S."/>
            <person name="Grigoriev I.V."/>
        </authorList>
    </citation>
    <scope>NUCLEOTIDE SEQUENCE</scope>
    <source>
        <strain evidence="3">TFB10827</strain>
    </source>
</reference>
<feature type="region of interest" description="Disordered" evidence="2">
    <location>
        <begin position="197"/>
        <end position="303"/>
    </location>
</feature>
<feature type="coiled-coil region" evidence="1">
    <location>
        <begin position="107"/>
        <end position="134"/>
    </location>
</feature>
<sequence length="534" mass="59512">MQQSFPAPMQNPIASYGYPMPMMAPQGQSTTSPSSTSLRITVGNIITHSDNCPMCMGYVAHLITASDFNDIISERDGNIRGESSSSTNTQGRELVVSSLQEQLASTSRAHETERQNLQDRITALELERNELRARHESDVAQIDDIVRDCQEAHDRRQYWKAQYYDLRDQGDRQDVKTSSKVAVAKKLDKGKGKEVVNVPLQDRIDTTGAQRPTRPSLPLSQRLSPVEGESNSQSITENARASGSGQHITPGQAGTSLSGSSVSTPLPPHTGDKRKRDPVPTYVPQRGTVSYEDLDTEPAGEVQYSYKAYQVEHYLTDMEDDDSEPEEHPNRLKGKQRESQNKINREARRRMDAVSAQRAKEEGRSPPPKRSKSSKNKEFDVLRGMVTKLPFQDPTSVEEVEKIIKTLEESDNVRPWRPLWKTVHGMIAMHKRARHVPRAERSAVDKAIIDRFTAVPQWYAAEMTRQGHNVPKLFEPKPSQKKARHNTAGASLYEAGPSNVASTSATTDGEILADGPTIANGTIVERSPTVLERR</sequence>
<comment type="caution">
    <text evidence="3">The sequence shown here is derived from an EMBL/GenBank/DDBJ whole genome shotgun (WGS) entry which is preliminary data.</text>
</comment>
<proteinExistence type="predicted"/>
<feature type="compositionally biased region" description="Basic and acidic residues" evidence="2">
    <location>
        <begin position="326"/>
        <end position="364"/>
    </location>
</feature>
<evidence type="ECO:0000256" key="2">
    <source>
        <dbReference type="SAM" id="MobiDB-lite"/>
    </source>
</evidence>
<evidence type="ECO:0000313" key="3">
    <source>
        <dbReference type="EMBL" id="KAJ3990708.1"/>
    </source>
</evidence>
<organism evidence="3 4">
    <name type="scientific">Lentinula boryana</name>
    <dbReference type="NCBI Taxonomy" id="40481"/>
    <lineage>
        <taxon>Eukaryota</taxon>
        <taxon>Fungi</taxon>
        <taxon>Dikarya</taxon>
        <taxon>Basidiomycota</taxon>
        <taxon>Agaricomycotina</taxon>
        <taxon>Agaricomycetes</taxon>
        <taxon>Agaricomycetidae</taxon>
        <taxon>Agaricales</taxon>
        <taxon>Marasmiineae</taxon>
        <taxon>Omphalotaceae</taxon>
        <taxon>Lentinula</taxon>
    </lineage>
</organism>
<keyword evidence="1" id="KW-0175">Coiled coil</keyword>